<feature type="domain" description="T-SNARE coiled-coil homology" evidence="3">
    <location>
        <begin position="107"/>
        <end position="169"/>
    </location>
</feature>
<feature type="region of interest" description="Disordered" evidence="2">
    <location>
        <begin position="40"/>
        <end position="112"/>
    </location>
</feature>
<dbReference type="GO" id="GO:0019905">
    <property type="term" value="F:syntaxin binding"/>
    <property type="evidence" value="ECO:0007669"/>
    <property type="project" value="TreeGrafter"/>
</dbReference>
<sequence>QLYKIESNLQTASQHVKVSSAKATHLKSLNRFFLLPTFGGSKTKRREEAARRAEEERAEAEAEREREQAERAARSTRQARLREGPFAAGSAFSAPRSMSTPQGVERDETEEEIDANLDQISVGLARLKMMSQTMNTELEVQGQQLDRISDRTDRTGERLHVTTEKLNRILK</sequence>
<dbReference type="GO" id="GO:0031201">
    <property type="term" value="C:SNARE complex"/>
    <property type="evidence" value="ECO:0007669"/>
    <property type="project" value="TreeGrafter"/>
</dbReference>
<dbReference type="EMBL" id="KZ997934">
    <property type="protein sequence ID" value="RKO86763.1"/>
    <property type="molecule type" value="Genomic_DNA"/>
</dbReference>
<evidence type="ECO:0000259" key="3">
    <source>
        <dbReference type="PROSITE" id="PS50192"/>
    </source>
</evidence>
<evidence type="ECO:0000313" key="5">
    <source>
        <dbReference type="Proteomes" id="UP000269721"/>
    </source>
</evidence>
<dbReference type="OrthoDB" id="18679at2759"/>
<dbReference type="InterPro" id="IPR000727">
    <property type="entry name" value="T_SNARE_dom"/>
</dbReference>
<comment type="similarity">
    <text evidence="1">Belongs to the SNAP-25 family.</text>
</comment>
<dbReference type="CDD" id="cd15857">
    <property type="entry name" value="SNARE_SEC9C"/>
    <property type="match status" value="1"/>
</dbReference>
<dbReference type="Gene3D" id="1.20.5.110">
    <property type="match status" value="1"/>
</dbReference>
<dbReference type="GO" id="GO:0006906">
    <property type="term" value="P:vesicle fusion"/>
    <property type="evidence" value="ECO:0007669"/>
    <property type="project" value="TreeGrafter"/>
</dbReference>
<dbReference type="GO" id="GO:0006887">
    <property type="term" value="P:exocytosis"/>
    <property type="evidence" value="ECO:0007669"/>
    <property type="project" value="TreeGrafter"/>
</dbReference>
<name>A0A4P9W5Y9_9FUNG</name>
<protein>
    <recommendedName>
        <fullName evidence="3">t-SNARE coiled-coil homology domain-containing protein</fullName>
    </recommendedName>
</protein>
<dbReference type="PANTHER" id="PTHR19305">
    <property type="entry name" value="SYNAPTOSOMAL ASSOCIATED PROTEIN"/>
    <property type="match status" value="1"/>
</dbReference>
<evidence type="ECO:0000256" key="1">
    <source>
        <dbReference type="ARBA" id="ARBA00009480"/>
    </source>
</evidence>
<evidence type="ECO:0000313" key="4">
    <source>
        <dbReference type="EMBL" id="RKO86763.1"/>
    </source>
</evidence>
<gene>
    <name evidence="4" type="ORF">BDK51DRAFT_40098</name>
</gene>
<dbReference type="GO" id="GO:0005484">
    <property type="term" value="F:SNAP receptor activity"/>
    <property type="evidence" value="ECO:0007669"/>
    <property type="project" value="TreeGrafter"/>
</dbReference>
<feature type="non-terminal residue" evidence="4">
    <location>
        <position position="1"/>
    </location>
</feature>
<dbReference type="SMART" id="SM00397">
    <property type="entry name" value="t_SNARE"/>
    <property type="match status" value="1"/>
</dbReference>
<evidence type="ECO:0000256" key="2">
    <source>
        <dbReference type="SAM" id="MobiDB-lite"/>
    </source>
</evidence>
<reference evidence="5" key="1">
    <citation type="journal article" date="2018" name="Nat. Microbiol.">
        <title>Leveraging single-cell genomics to expand the fungal tree of life.</title>
        <authorList>
            <person name="Ahrendt S.R."/>
            <person name="Quandt C.A."/>
            <person name="Ciobanu D."/>
            <person name="Clum A."/>
            <person name="Salamov A."/>
            <person name="Andreopoulos B."/>
            <person name="Cheng J.F."/>
            <person name="Woyke T."/>
            <person name="Pelin A."/>
            <person name="Henrissat B."/>
            <person name="Reynolds N.K."/>
            <person name="Benny G.L."/>
            <person name="Smith M.E."/>
            <person name="James T.Y."/>
            <person name="Grigoriev I.V."/>
        </authorList>
    </citation>
    <scope>NUCLEOTIDE SEQUENCE [LARGE SCALE GENOMIC DNA]</scope>
</reference>
<dbReference type="PROSITE" id="PS50192">
    <property type="entry name" value="T_SNARE"/>
    <property type="match status" value="1"/>
</dbReference>
<keyword evidence="5" id="KW-1185">Reference proteome</keyword>
<dbReference type="Proteomes" id="UP000269721">
    <property type="component" value="Unassembled WGS sequence"/>
</dbReference>
<accession>A0A4P9W5Y9</accession>
<proteinExistence type="inferred from homology"/>
<dbReference type="GO" id="GO:0005886">
    <property type="term" value="C:plasma membrane"/>
    <property type="evidence" value="ECO:0007669"/>
    <property type="project" value="TreeGrafter"/>
</dbReference>
<feature type="compositionally biased region" description="Basic and acidic residues" evidence="2">
    <location>
        <begin position="45"/>
        <end position="73"/>
    </location>
</feature>
<dbReference type="AlphaFoldDB" id="A0A4P9W5Y9"/>
<dbReference type="SUPFAM" id="SSF58038">
    <property type="entry name" value="SNARE fusion complex"/>
    <property type="match status" value="1"/>
</dbReference>
<organism evidence="4 5">
    <name type="scientific">Blyttiomyces helicus</name>
    <dbReference type="NCBI Taxonomy" id="388810"/>
    <lineage>
        <taxon>Eukaryota</taxon>
        <taxon>Fungi</taxon>
        <taxon>Fungi incertae sedis</taxon>
        <taxon>Chytridiomycota</taxon>
        <taxon>Chytridiomycota incertae sedis</taxon>
        <taxon>Chytridiomycetes</taxon>
        <taxon>Chytridiomycetes incertae sedis</taxon>
        <taxon>Blyttiomyces</taxon>
    </lineage>
</organism>
<dbReference type="PANTHER" id="PTHR19305:SF9">
    <property type="entry name" value="SYNAPTOSOMAL-ASSOCIATED PROTEIN 29"/>
    <property type="match status" value="1"/>
</dbReference>